<dbReference type="PRINTS" id="PR01042">
    <property type="entry name" value="TRNASYNTHASP"/>
</dbReference>
<dbReference type="InterPro" id="IPR006195">
    <property type="entry name" value="aa-tRNA-synth_II"/>
</dbReference>
<comment type="function">
    <text evidence="7">Catalyzes the attachment of L-aspartate to tRNA(Asp) in a two-step reaction: L-aspartate is first activated by ATP to form Asp-AMP and then transferred to the acceptor end of tRNA(Asp).</text>
</comment>
<evidence type="ECO:0000256" key="2">
    <source>
        <dbReference type="ARBA" id="ARBA00022598"/>
    </source>
</evidence>
<keyword evidence="4 7" id="KW-0067">ATP-binding</keyword>
<dbReference type="Gene3D" id="3.30.1360.30">
    <property type="entry name" value="GAD-like domain"/>
    <property type="match status" value="1"/>
</dbReference>
<dbReference type="SUPFAM" id="SSF50249">
    <property type="entry name" value="Nucleic acid-binding proteins"/>
    <property type="match status" value="1"/>
</dbReference>
<gene>
    <name evidence="7" type="primary">aspS</name>
    <name evidence="9" type="ORF">B5E75_06010</name>
</gene>
<dbReference type="GO" id="GO:0006422">
    <property type="term" value="P:aspartyl-tRNA aminoacylation"/>
    <property type="evidence" value="ECO:0007669"/>
    <property type="project" value="UniProtKB-UniRule"/>
</dbReference>
<dbReference type="GO" id="GO:0140096">
    <property type="term" value="F:catalytic activity, acting on a protein"/>
    <property type="evidence" value="ECO:0007669"/>
    <property type="project" value="UniProtKB-ARBA"/>
</dbReference>
<dbReference type="GO" id="GO:0004815">
    <property type="term" value="F:aspartate-tRNA ligase activity"/>
    <property type="evidence" value="ECO:0007669"/>
    <property type="project" value="UniProtKB-UniRule"/>
</dbReference>
<dbReference type="HAMAP" id="MF_00044">
    <property type="entry name" value="Asp_tRNA_synth_type1"/>
    <property type="match status" value="1"/>
</dbReference>
<name>A0A1Y4SZ80_9FIRM</name>
<feature type="binding site" evidence="7">
    <location>
        <position position="169"/>
    </location>
    <ligand>
        <name>L-aspartate</name>
        <dbReference type="ChEBI" id="CHEBI:29991"/>
    </ligand>
</feature>
<keyword evidence="7" id="KW-0963">Cytoplasm</keyword>
<dbReference type="Pfam" id="PF01336">
    <property type="entry name" value="tRNA_anti-codon"/>
    <property type="match status" value="1"/>
</dbReference>
<dbReference type="GO" id="GO:0003676">
    <property type="term" value="F:nucleic acid binding"/>
    <property type="evidence" value="ECO:0007669"/>
    <property type="project" value="InterPro"/>
</dbReference>
<proteinExistence type="inferred from homology"/>
<evidence type="ECO:0000313" key="9">
    <source>
        <dbReference type="EMBL" id="OUQ34690.1"/>
    </source>
</evidence>
<feature type="binding site" evidence="7">
    <location>
        <begin position="530"/>
        <end position="533"/>
    </location>
    <ligand>
        <name>ATP</name>
        <dbReference type="ChEBI" id="CHEBI:30616"/>
    </ligand>
</feature>
<dbReference type="EC" id="6.1.1.12" evidence="7"/>
<dbReference type="InterPro" id="IPR004364">
    <property type="entry name" value="Aa-tRNA-synt_II"/>
</dbReference>
<dbReference type="SUPFAM" id="SSF55681">
    <property type="entry name" value="Class II aaRS and biotin synthetases"/>
    <property type="match status" value="1"/>
</dbReference>
<dbReference type="InterPro" id="IPR004524">
    <property type="entry name" value="Asp-tRNA-ligase_1"/>
</dbReference>
<keyword evidence="3 7" id="KW-0547">Nucleotide-binding</keyword>
<dbReference type="RefSeq" id="WP_087357869.1">
    <property type="nucleotide sequence ID" value="NZ_NFLJ01000014.1"/>
</dbReference>
<dbReference type="PANTHER" id="PTHR22594:SF5">
    <property type="entry name" value="ASPARTATE--TRNA LIGASE, MITOCHONDRIAL"/>
    <property type="match status" value="1"/>
</dbReference>
<dbReference type="CDD" id="cd00777">
    <property type="entry name" value="AspRS_core"/>
    <property type="match status" value="1"/>
</dbReference>
<dbReference type="OrthoDB" id="9802326at2"/>
<comment type="subcellular location">
    <subcellularLocation>
        <location evidence="7">Cytoplasm</location>
    </subcellularLocation>
</comment>
<dbReference type="Gene3D" id="2.40.50.140">
    <property type="entry name" value="Nucleic acid-binding proteins"/>
    <property type="match status" value="1"/>
</dbReference>
<organism evidence="9 10">
    <name type="scientific">Massilimicrobiota timonensis</name>
    <dbReference type="NCBI Taxonomy" id="1776392"/>
    <lineage>
        <taxon>Bacteria</taxon>
        <taxon>Bacillati</taxon>
        <taxon>Bacillota</taxon>
        <taxon>Erysipelotrichia</taxon>
        <taxon>Erysipelotrichales</taxon>
        <taxon>Erysipelotrichaceae</taxon>
        <taxon>Massilimicrobiota</taxon>
    </lineage>
</organism>
<keyword evidence="10" id="KW-1185">Reference proteome</keyword>
<dbReference type="Gene3D" id="3.30.930.10">
    <property type="entry name" value="Bira Bifunctional Protein, Domain 2"/>
    <property type="match status" value="1"/>
</dbReference>
<feature type="domain" description="Aminoacyl-transfer RNA synthetases class-II family profile" evidence="8">
    <location>
        <begin position="142"/>
        <end position="551"/>
    </location>
</feature>
<keyword evidence="6 7" id="KW-0030">Aminoacyl-tRNA synthetase</keyword>
<dbReference type="NCBIfam" id="TIGR00459">
    <property type="entry name" value="aspS_bact"/>
    <property type="match status" value="1"/>
</dbReference>
<dbReference type="PROSITE" id="PS50862">
    <property type="entry name" value="AA_TRNA_LIGASE_II"/>
    <property type="match status" value="1"/>
</dbReference>
<feature type="binding site" evidence="7">
    <location>
        <position position="485"/>
    </location>
    <ligand>
        <name>L-aspartate</name>
        <dbReference type="ChEBI" id="CHEBI:29991"/>
    </ligand>
</feature>
<accession>A0A1Y4SZ80</accession>
<comment type="similarity">
    <text evidence="1 7">Belongs to the class-II aminoacyl-tRNA synthetase family. Type 1 subfamily.</text>
</comment>
<dbReference type="EMBL" id="NFLJ01000014">
    <property type="protein sequence ID" value="OUQ34690.1"/>
    <property type="molecule type" value="Genomic_DNA"/>
</dbReference>
<comment type="catalytic activity">
    <reaction evidence="7">
        <text>tRNA(Asp) + L-aspartate + ATP = L-aspartyl-tRNA(Asp) + AMP + diphosphate</text>
        <dbReference type="Rhea" id="RHEA:19649"/>
        <dbReference type="Rhea" id="RHEA-COMP:9660"/>
        <dbReference type="Rhea" id="RHEA-COMP:9678"/>
        <dbReference type="ChEBI" id="CHEBI:29991"/>
        <dbReference type="ChEBI" id="CHEBI:30616"/>
        <dbReference type="ChEBI" id="CHEBI:33019"/>
        <dbReference type="ChEBI" id="CHEBI:78442"/>
        <dbReference type="ChEBI" id="CHEBI:78516"/>
        <dbReference type="ChEBI" id="CHEBI:456215"/>
        <dbReference type="EC" id="6.1.1.12"/>
    </reaction>
</comment>
<reference evidence="9 10" key="1">
    <citation type="journal article" date="2018" name="BMC Genomics">
        <title>Whole genome sequencing and function prediction of 133 gut anaerobes isolated from chicken caecum in pure cultures.</title>
        <authorList>
            <person name="Medvecky M."/>
            <person name="Cejkova D."/>
            <person name="Polansky O."/>
            <person name="Karasova D."/>
            <person name="Kubasova T."/>
            <person name="Cizek A."/>
            <person name="Rychlik I."/>
        </authorList>
    </citation>
    <scope>NUCLEOTIDE SEQUENCE [LARGE SCALE GENOMIC DNA]</scope>
    <source>
        <strain evidence="9 10">An13</strain>
    </source>
</reference>
<dbReference type="AlphaFoldDB" id="A0A1Y4SZ80"/>
<dbReference type="Pfam" id="PF00152">
    <property type="entry name" value="tRNA-synt_2"/>
    <property type="match status" value="1"/>
</dbReference>
<evidence type="ECO:0000256" key="4">
    <source>
        <dbReference type="ARBA" id="ARBA00022840"/>
    </source>
</evidence>
<dbReference type="InterPro" id="IPR047089">
    <property type="entry name" value="Asp-tRNA-ligase_1_N"/>
</dbReference>
<dbReference type="InterPro" id="IPR004115">
    <property type="entry name" value="GAD-like_sf"/>
</dbReference>
<dbReference type="InterPro" id="IPR012340">
    <property type="entry name" value="NA-bd_OB-fold"/>
</dbReference>
<protein>
    <recommendedName>
        <fullName evidence="7">Aspartate--tRNA ligase</fullName>
        <ecNumber evidence="7">6.1.1.12</ecNumber>
    </recommendedName>
    <alternativeName>
        <fullName evidence="7">Aspartyl-tRNA synthetase</fullName>
        <shortName evidence="7">AspRS</shortName>
    </alternativeName>
</protein>
<dbReference type="InterPro" id="IPR004365">
    <property type="entry name" value="NA-bd_OB_tRNA"/>
</dbReference>
<feature type="binding site" evidence="7">
    <location>
        <begin position="215"/>
        <end position="217"/>
    </location>
    <ligand>
        <name>ATP</name>
        <dbReference type="ChEBI" id="CHEBI:30616"/>
    </ligand>
</feature>
<dbReference type="InterPro" id="IPR029351">
    <property type="entry name" value="GAD_dom"/>
</dbReference>
<evidence type="ECO:0000256" key="1">
    <source>
        <dbReference type="ARBA" id="ARBA00006303"/>
    </source>
</evidence>
<dbReference type="InterPro" id="IPR047090">
    <property type="entry name" value="AspRS_core"/>
</dbReference>
<dbReference type="GO" id="GO:0005524">
    <property type="term" value="F:ATP binding"/>
    <property type="evidence" value="ECO:0007669"/>
    <property type="project" value="UniProtKB-UniRule"/>
</dbReference>
<evidence type="ECO:0000256" key="7">
    <source>
        <dbReference type="HAMAP-Rule" id="MF_00044"/>
    </source>
</evidence>
<feature type="region of interest" description="Aspartate" evidence="7">
    <location>
        <begin position="193"/>
        <end position="196"/>
    </location>
</feature>
<sequence>MNRTHNNGELRIENVGQQVELIGWVAKKRNLGALVFIDLRDRYGITQVIFDESFEERLKEVKNEYILSVQGTVIERASKNPKIPTGDIEIQASDFSIINTAKLTPMIIGDETDALEETRMQYRYLDLRRPVMQKNIMTRHQITRSIREYLDNLDFVDIETPYLNRSTPEGARDFLVPSRVHKGSFYALPQSPQLFKQLLMVAGFERYYQIARCFRDEDLRADRQIEFTQVDVEMSFMSTDQILEIGEGMIKKLMKDVKGIDIELPLRRFTWYEAMERYGIDKPDTRFGLELVNLNETVKDVDFAVFKNALEAGGHVKGINVVGEAANFSRKKIDQLTELAKTYKAKGLAWLKVNDEGVQGPIAKFFNEEQLEKLLTAMNAHAGDLLLFVGDAKYEVVCDSLAAIRNYLGKELKLYDPNTFDFLWVVDFPMFEYDDETQRYYAKHHPFTKPKDEDLDKLETDPEHCLADAYDIVLNGYELGGGSQRIYDQNVQERAFKALGFTQEQIDAQFGWFVEGLQYGTPPHGGFALGLDRIAMLLCGCDSLRDVIAFPKNTSATCPMSKAPTPVADAQLEELGIGVKEYESDKSE</sequence>
<dbReference type="NCBIfam" id="NF001750">
    <property type="entry name" value="PRK00476.1"/>
    <property type="match status" value="1"/>
</dbReference>
<keyword evidence="5 7" id="KW-0648">Protein biosynthesis</keyword>
<comment type="caution">
    <text evidence="9">The sequence shown here is derived from an EMBL/GenBank/DDBJ whole genome shotgun (WGS) entry which is preliminary data.</text>
</comment>
<dbReference type="InterPro" id="IPR045864">
    <property type="entry name" value="aa-tRNA-synth_II/BPL/LPL"/>
</dbReference>
<evidence type="ECO:0000313" key="10">
    <source>
        <dbReference type="Proteomes" id="UP000195305"/>
    </source>
</evidence>
<evidence type="ECO:0000256" key="5">
    <source>
        <dbReference type="ARBA" id="ARBA00022917"/>
    </source>
</evidence>
<dbReference type="Pfam" id="PF02938">
    <property type="entry name" value="GAD"/>
    <property type="match status" value="1"/>
</dbReference>
<feature type="binding site" evidence="7">
    <location>
        <position position="478"/>
    </location>
    <ligand>
        <name>ATP</name>
        <dbReference type="ChEBI" id="CHEBI:30616"/>
    </ligand>
</feature>
<evidence type="ECO:0000256" key="6">
    <source>
        <dbReference type="ARBA" id="ARBA00023146"/>
    </source>
</evidence>
<dbReference type="GO" id="GO:0005737">
    <property type="term" value="C:cytoplasm"/>
    <property type="evidence" value="ECO:0007669"/>
    <property type="project" value="UniProtKB-SubCell"/>
</dbReference>
<dbReference type="InterPro" id="IPR002312">
    <property type="entry name" value="Asp/Asn-tRNA-synth_IIb"/>
</dbReference>
<comment type="subunit">
    <text evidence="7">Homodimer.</text>
</comment>
<comment type="caution">
    <text evidence="7">Lacks conserved residue(s) required for the propagation of feature annotation.</text>
</comment>
<feature type="binding site" evidence="7">
    <location>
        <position position="215"/>
    </location>
    <ligand>
        <name>L-aspartate</name>
        <dbReference type="ChEBI" id="CHEBI:29991"/>
    </ligand>
</feature>
<evidence type="ECO:0000256" key="3">
    <source>
        <dbReference type="ARBA" id="ARBA00022741"/>
    </source>
</evidence>
<dbReference type="SUPFAM" id="SSF55261">
    <property type="entry name" value="GAD domain-like"/>
    <property type="match status" value="1"/>
</dbReference>
<feature type="binding site" evidence="7">
    <location>
        <position position="444"/>
    </location>
    <ligand>
        <name>L-aspartate</name>
        <dbReference type="ChEBI" id="CHEBI:29991"/>
    </ligand>
</feature>
<dbReference type="GO" id="GO:0016740">
    <property type="term" value="F:transferase activity"/>
    <property type="evidence" value="ECO:0007669"/>
    <property type="project" value="UniProtKB-ARBA"/>
</dbReference>
<evidence type="ECO:0000259" key="8">
    <source>
        <dbReference type="PROSITE" id="PS50862"/>
    </source>
</evidence>
<keyword evidence="2 7" id="KW-0436">Ligase</keyword>
<dbReference type="PANTHER" id="PTHR22594">
    <property type="entry name" value="ASPARTYL/LYSYL-TRNA SYNTHETASE"/>
    <property type="match status" value="1"/>
</dbReference>
<dbReference type="Proteomes" id="UP000195305">
    <property type="component" value="Unassembled WGS sequence"/>
</dbReference>
<feature type="binding site" evidence="7">
    <location>
        <position position="224"/>
    </location>
    <ligand>
        <name>ATP</name>
        <dbReference type="ChEBI" id="CHEBI:30616"/>
    </ligand>
</feature>
<dbReference type="CDD" id="cd04317">
    <property type="entry name" value="EcAspRS_like_N"/>
    <property type="match status" value="1"/>
</dbReference>